<protein>
    <submittedName>
        <fullName evidence="2">Uncharacterized protein</fullName>
    </submittedName>
</protein>
<dbReference type="Proteomes" id="UP001209878">
    <property type="component" value="Unassembled WGS sequence"/>
</dbReference>
<organism evidence="2 3">
    <name type="scientific">Ridgeia piscesae</name>
    <name type="common">Tubeworm</name>
    <dbReference type="NCBI Taxonomy" id="27915"/>
    <lineage>
        <taxon>Eukaryota</taxon>
        <taxon>Metazoa</taxon>
        <taxon>Spiralia</taxon>
        <taxon>Lophotrochozoa</taxon>
        <taxon>Annelida</taxon>
        <taxon>Polychaeta</taxon>
        <taxon>Sedentaria</taxon>
        <taxon>Canalipalpata</taxon>
        <taxon>Sabellida</taxon>
        <taxon>Siboglinidae</taxon>
        <taxon>Ridgeia</taxon>
    </lineage>
</organism>
<reference evidence="2" key="1">
    <citation type="journal article" date="2023" name="Mol. Biol. Evol.">
        <title>Third-Generation Sequencing Reveals the Adaptive Role of the Epigenome in Three Deep-Sea Polychaetes.</title>
        <authorList>
            <person name="Perez M."/>
            <person name="Aroh O."/>
            <person name="Sun Y."/>
            <person name="Lan Y."/>
            <person name="Juniper S.K."/>
            <person name="Young C.R."/>
            <person name="Angers B."/>
            <person name="Qian P.Y."/>
        </authorList>
    </citation>
    <scope>NUCLEOTIDE SEQUENCE</scope>
    <source>
        <strain evidence="2">R07B-5</strain>
    </source>
</reference>
<evidence type="ECO:0000256" key="1">
    <source>
        <dbReference type="SAM" id="MobiDB-lite"/>
    </source>
</evidence>
<evidence type="ECO:0000313" key="3">
    <source>
        <dbReference type="Proteomes" id="UP001209878"/>
    </source>
</evidence>
<feature type="region of interest" description="Disordered" evidence="1">
    <location>
        <begin position="140"/>
        <end position="166"/>
    </location>
</feature>
<sequence length="235" mass="26194">MAPCKRQVKARRHLVCNHCHSFVDFAVSGCGKTWSETTEERFMFQCLGCWKVDCLTADLARLTDIVKGVENGGRVIARKTNGERTTGNMTCRKVTGEKVTVEKDGGTRGQDMREVDATGGKTNGRKEVRVDVKSITRTMTGRKETGKKRNIRESGRGKVSNQGDAKRRSYSEAVIEGALRTERVFMRDSILRKTDRTLSKGEDVVVCLPGARIEHVTERVENVLGHGQGGLYWNT</sequence>
<evidence type="ECO:0000313" key="2">
    <source>
        <dbReference type="EMBL" id="KAK2148022.1"/>
    </source>
</evidence>
<dbReference type="AlphaFoldDB" id="A0AAD9J885"/>
<accession>A0AAD9J885</accession>
<feature type="compositionally biased region" description="Basic and acidic residues" evidence="1">
    <location>
        <begin position="103"/>
        <end position="116"/>
    </location>
</feature>
<gene>
    <name evidence="2" type="ORF">NP493_3313g00000</name>
</gene>
<name>A0AAD9J885_RIDPI</name>
<dbReference type="EMBL" id="JAODUO010003296">
    <property type="protein sequence ID" value="KAK2148022.1"/>
    <property type="molecule type" value="Genomic_DNA"/>
</dbReference>
<keyword evidence="3" id="KW-1185">Reference proteome</keyword>
<proteinExistence type="predicted"/>
<comment type="caution">
    <text evidence="2">The sequence shown here is derived from an EMBL/GenBank/DDBJ whole genome shotgun (WGS) entry which is preliminary data.</text>
</comment>
<feature type="region of interest" description="Disordered" evidence="1">
    <location>
        <begin position="103"/>
        <end position="122"/>
    </location>
</feature>
<dbReference type="Gene3D" id="3.40.50.12690">
    <property type="match status" value="1"/>
</dbReference>